<dbReference type="PROSITE" id="PS51892">
    <property type="entry name" value="SUBTILASE"/>
    <property type="match status" value="1"/>
</dbReference>
<organism evidence="8 9">
    <name type="scientific">Rubrobacter radiotolerans</name>
    <name type="common">Arthrobacter radiotolerans</name>
    <dbReference type="NCBI Taxonomy" id="42256"/>
    <lineage>
        <taxon>Bacteria</taxon>
        <taxon>Bacillati</taxon>
        <taxon>Actinomycetota</taxon>
        <taxon>Rubrobacteria</taxon>
        <taxon>Rubrobacterales</taxon>
        <taxon>Rubrobacteraceae</taxon>
        <taxon>Rubrobacter</taxon>
    </lineage>
</organism>
<evidence type="ECO:0000256" key="4">
    <source>
        <dbReference type="ARBA" id="ARBA00022825"/>
    </source>
</evidence>
<evidence type="ECO:0000313" key="9">
    <source>
        <dbReference type="Proteomes" id="UP001281130"/>
    </source>
</evidence>
<dbReference type="SUPFAM" id="SSF52743">
    <property type="entry name" value="Subtilisin-like"/>
    <property type="match status" value="1"/>
</dbReference>
<evidence type="ECO:0000256" key="2">
    <source>
        <dbReference type="ARBA" id="ARBA00022670"/>
    </source>
</evidence>
<comment type="caution">
    <text evidence="8">The sequence shown here is derived from an EMBL/GenBank/DDBJ whole genome shotgun (WGS) entry which is preliminary data.</text>
</comment>
<feature type="active site" description="Charge relay system" evidence="5">
    <location>
        <position position="245"/>
    </location>
</feature>
<dbReference type="InterPro" id="IPR000209">
    <property type="entry name" value="Peptidase_S8/S53_dom"/>
</dbReference>
<keyword evidence="4 5" id="KW-0720">Serine protease</keyword>
<dbReference type="EMBL" id="JAWXXX010000004">
    <property type="protein sequence ID" value="MDX5895621.1"/>
    <property type="molecule type" value="Genomic_DNA"/>
</dbReference>
<dbReference type="InterPro" id="IPR036852">
    <property type="entry name" value="Peptidase_S8/S53_dom_sf"/>
</dbReference>
<dbReference type="PROSITE" id="PS00138">
    <property type="entry name" value="SUBTILASE_SER"/>
    <property type="match status" value="1"/>
</dbReference>
<evidence type="ECO:0000313" key="8">
    <source>
        <dbReference type="EMBL" id="MDX5895621.1"/>
    </source>
</evidence>
<dbReference type="Gene3D" id="3.40.50.200">
    <property type="entry name" value="Peptidase S8/S53 domain"/>
    <property type="match status" value="1"/>
</dbReference>
<comment type="similarity">
    <text evidence="1 5">Belongs to the peptidase S8 family.</text>
</comment>
<dbReference type="PANTHER" id="PTHR43806:SF11">
    <property type="entry name" value="CEREVISIN-RELATED"/>
    <property type="match status" value="1"/>
</dbReference>
<evidence type="ECO:0000256" key="5">
    <source>
        <dbReference type="PROSITE-ProRule" id="PRU01240"/>
    </source>
</evidence>
<evidence type="ECO:0000256" key="3">
    <source>
        <dbReference type="ARBA" id="ARBA00022801"/>
    </source>
</evidence>
<dbReference type="GO" id="GO:0004252">
    <property type="term" value="F:serine-type endopeptidase activity"/>
    <property type="evidence" value="ECO:0007669"/>
    <property type="project" value="UniProtKB-UniRule"/>
</dbReference>
<reference evidence="8" key="1">
    <citation type="submission" date="2023-11" db="EMBL/GenBank/DDBJ databases">
        <title>MicrobeMod: A computational toolkit for identifying prokaryotic methylation and restriction-modification with nanopore sequencing.</title>
        <authorList>
            <person name="Crits-Christoph A."/>
            <person name="Kang S.C."/>
            <person name="Lee H."/>
            <person name="Ostrov N."/>
        </authorList>
    </citation>
    <scope>NUCLEOTIDE SEQUENCE</scope>
    <source>
        <strain evidence="8">ATCC 51242</strain>
    </source>
</reference>
<evidence type="ECO:0000259" key="6">
    <source>
        <dbReference type="Pfam" id="PF00082"/>
    </source>
</evidence>
<feature type="domain" description="Fervidolysin-like N-terminal prodomain" evidence="7">
    <location>
        <begin position="87"/>
        <end position="161"/>
    </location>
</feature>
<dbReference type="AlphaFoldDB" id="A0AB35TC21"/>
<sequence length="465" mass="48419">MLTIRPQTSKRLRQVSEKAEVPMIVTRPSRASATKRNSLRITALLVSVLVAASLGTVSAKAQSAAPGTLSEQLVPPGRSAADTLPSVENEVVVVMKDGASIEDTRRMASSLNGRVVEERSPAGSEKIEVIEFKEARGDKALIASKARELSQAPGVISAEPNSLVEMHYRPNDTFFSQPRGSANQGNLSLIGMPAAWSKSKGAGAGIGIADSGLPPRNYGELPATKVLAQTDVLNGDSVAEDNAGHGSAVSALAAAKTDNRFGMAGAGFNAKVAMCKFSTRLPNGGVGGTKDGLIKCIDWLQKRSSVDVLNLSLGLAKGETSPGITREIKETQELYGKVVVASVGNDGTYTRTQLPASLPGVIGVGSIDSRSSRSSFSNYGPYVDLMAPGNGVVSYVVQNEKPAFAFGTSFSAPQVAGCAALLSAKNYNAGQIKNRLLKSATNMGPAGRDDQTGYGYLNCGKALSN</sequence>
<dbReference type="InterPro" id="IPR015500">
    <property type="entry name" value="Peptidase_S8_subtilisin-rel"/>
</dbReference>
<dbReference type="PRINTS" id="PR00723">
    <property type="entry name" value="SUBTILISIN"/>
</dbReference>
<protein>
    <submittedName>
        <fullName evidence="8">S8 family serine peptidase</fullName>
    </submittedName>
</protein>
<keyword evidence="3 5" id="KW-0378">Hydrolase</keyword>
<dbReference type="Proteomes" id="UP001281130">
    <property type="component" value="Unassembled WGS sequence"/>
</dbReference>
<feature type="domain" description="Peptidase S8/S53" evidence="6">
    <location>
        <begin position="230"/>
        <end position="455"/>
    </location>
</feature>
<evidence type="ECO:0000256" key="1">
    <source>
        <dbReference type="ARBA" id="ARBA00011073"/>
    </source>
</evidence>
<dbReference type="Pfam" id="PF22148">
    <property type="entry name" value="Fervidolysin_NPro-like"/>
    <property type="match status" value="1"/>
</dbReference>
<dbReference type="InterPro" id="IPR050131">
    <property type="entry name" value="Peptidase_S8_subtilisin-like"/>
</dbReference>
<dbReference type="PANTHER" id="PTHR43806">
    <property type="entry name" value="PEPTIDASE S8"/>
    <property type="match status" value="1"/>
</dbReference>
<gene>
    <name evidence="8" type="ORF">SIL72_16445</name>
</gene>
<proteinExistence type="inferred from homology"/>
<dbReference type="GO" id="GO:0006508">
    <property type="term" value="P:proteolysis"/>
    <property type="evidence" value="ECO:0007669"/>
    <property type="project" value="UniProtKB-KW"/>
</dbReference>
<dbReference type="RefSeq" id="WP_143533734.1">
    <property type="nucleotide sequence ID" value="NZ_CP007517.1"/>
</dbReference>
<accession>A0AB35TC21</accession>
<dbReference type="InterPro" id="IPR023828">
    <property type="entry name" value="Peptidase_S8_Ser-AS"/>
</dbReference>
<keyword evidence="2 5" id="KW-0645">Protease</keyword>
<dbReference type="Pfam" id="PF00082">
    <property type="entry name" value="Peptidase_S8"/>
    <property type="match status" value="1"/>
</dbReference>
<feature type="active site" description="Charge relay system" evidence="5">
    <location>
        <position position="210"/>
    </location>
</feature>
<evidence type="ECO:0000259" key="7">
    <source>
        <dbReference type="Pfam" id="PF22148"/>
    </source>
</evidence>
<name>A0AB35TC21_RUBRA</name>
<feature type="active site" description="Charge relay system" evidence="5">
    <location>
        <position position="409"/>
    </location>
</feature>
<dbReference type="InterPro" id="IPR054399">
    <property type="entry name" value="Fervidolysin-like_N_prodom"/>
</dbReference>